<evidence type="ECO:0000313" key="2">
    <source>
        <dbReference type="Proteomes" id="UP000467249"/>
    </source>
</evidence>
<dbReference type="Proteomes" id="UP000467249">
    <property type="component" value="Chromosome"/>
</dbReference>
<proteinExistence type="predicted"/>
<dbReference type="PANTHER" id="PTHR43422:SF3">
    <property type="entry name" value="THIAMINE THIAZOLE SYNTHASE"/>
    <property type="match status" value="1"/>
</dbReference>
<name>A0A6N4WCZ8_9MYCO</name>
<evidence type="ECO:0008006" key="3">
    <source>
        <dbReference type="Google" id="ProtNLM"/>
    </source>
</evidence>
<dbReference type="SUPFAM" id="SSF51905">
    <property type="entry name" value="FAD/NAD(P)-binding domain"/>
    <property type="match status" value="1"/>
</dbReference>
<dbReference type="PANTHER" id="PTHR43422">
    <property type="entry name" value="THIAMINE THIAZOLE SYNTHASE"/>
    <property type="match status" value="1"/>
</dbReference>
<dbReference type="AlphaFoldDB" id="A0A6N4WCZ8"/>
<dbReference type="Gene3D" id="3.50.50.60">
    <property type="entry name" value="FAD/NAD(P)-binding domain"/>
    <property type="match status" value="1"/>
</dbReference>
<dbReference type="EMBL" id="AP022620">
    <property type="protein sequence ID" value="BBZ78645.1"/>
    <property type="molecule type" value="Genomic_DNA"/>
</dbReference>
<keyword evidence="2" id="KW-1185">Reference proteome</keyword>
<organism evidence="1 2">
    <name type="scientific">Mycolicibacterium anyangense</name>
    <dbReference type="NCBI Taxonomy" id="1431246"/>
    <lineage>
        <taxon>Bacteria</taxon>
        <taxon>Bacillati</taxon>
        <taxon>Actinomycetota</taxon>
        <taxon>Actinomycetes</taxon>
        <taxon>Mycobacteriales</taxon>
        <taxon>Mycobacteriaceae</taxon>
        <taxon>Mycolicibacterium</taxon>
    </lineage>
</organism>
<sequence>MAERRSHAVVLGSGFAGLLASRVLSEFYESVTVVERDVLPDRPEHRKGVPQGRHLHNFLSRGTQLLGELFPGILTELATAGATVDEGDDLSRLYVRSFGYELTPSGKLADPQPLAAYQASRPFVEFHVRRRLTGLANVTILDNHTMVEPLMAANTIVGARIVNNANGIAGDHGADLVVDATGRASRAHLFLEGRGYGPVPQDRLPANWGYSSHLLRVAPGRIRERLAFVNQSGSAPGAVLMAYEHGTWMLAISRSAVSGPPPRTLAEMLTIADDLLPPAISTALHTAEPLGQIAMSRATAARWRRYDQVPRLPTGLLVLGDALCTLNPLYGQGMTMAGLQALALRDCLTGSAAGLMDRFYRAAADQMAPVWAANKASERLAPVNPTIRRRARNALQRAALAAATVDIGVAERLLRVRGLIDPPERLQDPALFAQILTTHLRHPGLVRQWTKA</sequence>
<accession>A0A6N4WCZ8</accession>
<dbReference type="RefSeq" id="WP_163805763.1">
    <property type="nucleotide sequence ID" value="NZ_AP022620.1"/>
</dbReference>
<reference evidence="1 2" key="1">
    <citation type="journal article" date="2019" name="Emerg. Microbes Infect.">
        <title>Comprehensive subspecies identification of 175 nontuberculous mycobacteria species based on 7547 genomic profiles.</title>
        <authorList>
            <person name="Matsumoto Y."/>
            <person name="Kinjo T."/>
            <person name="Motooka D."/>
            <person name="Nabeya D."/>
            <person name="Jung N."/>
            <person name="Uechi K."/>
            <person name="Horii T."/>
            <person name="Iida T."/>
            <person name="Fujita J."/>
            <person name="Nakamura S."/>
        </authorList>
    </citation>
    <scope>NUCLEOTIDE SEQUENCE [LARGE SCALE GENOMIC DNA]</scope>
    <source>
        <strain evidence="1 2">JCM 30275</strain>
    </source>
</reference>
<dbReference type="InterPro" id="IPR036188">
    <property type="entry name" value="FAD/NAD-bd_sf"/>
</dbReference>
<dbReference type="KEGG" id="many:MANY_39820"/>
<evidence type="ECO:0000313" key="1">
    <source>
        <dbReference type="EMBL" id="BBZ78645.1"/>
    </source>
</evidence>
<protein>
    <recommendedName>
        <fullName evidence="3">Hydroxylase</fullName>
    </recommendedName>
</protein>
<gene>
    <name evidence="1" type="ORF">MANY_39820</name>
</gene>